<comment type="caution">
    <text evidence="1">The sequence shown here is derived from an EMBL/GenBank/DDBJ whole genome shotgun (WGS) entry which is preliminary data.</text>
</comment>
<organism evidence="1 2">
    <name type="scientific">candidate division MSBL1 archaeon SCGC-AAA259D18</name>
    <dbReference type="NCBI Taxonomy" id="1698262"/>
    <lineage>
        <taxon>Archaea</taxon>
        <taxon>Methanobacteriati</taxon>
        <taxon>Methanobacteriota</taxon>
        <taxon>candidate division MSBL1</taxon>
    </lineage>
</organism>
<evidence type="ECO:0008006" key="3">
    <source>
        <dbReference type="Google" id="ProtNLM"/>
    </source>
</evidence>
<dbReference type="Proteomes" id="UP000070195">
    <property type="component" value="Unassembled WGS sequence"/>
</dbReference>
<accession>A0A133UCS5</accession>
<dbReference type="InterPro" id="IPR009620">
    <property type="entry name" value="UPF0236"/>
</dbReference>
<dbReference type="EMBL" id="LHXM01000002">
    <property type="protein sequence ID" value="KXA91983.1"/>
    <property type="molecule type" value="Genomic_DNA"/>
</dbReference>
<reference evidence="1 2" key="1">
    <citation type="journal article" date="2016" name="Sci. Rep.">
        <title>Metabolic traits of an uncultured archaeal lineage -MSBL1- from brine pools of the Red Sea.</title>
        <authorList>
            <person name="Mwirichia R."/>
            <person name="Alam I."/>
            <person name="Rashid M."/>
            <person name="Vinu M."/>
            <person name="Ba-Alawi W."/>
            <person name="Anthony Kamau A."/>
            <person name="Kamanda Ngugi D."/>
            <person name="Goker M."/>
            <person name="Klenk H.P."/>
            <person name="Bajic V."/>
            <person name="Stingl U."/>
        </authorList>
    </citation>
    <scope>NUCLEOTIDE SEQUENCE [LARGE SCALE GENOMIC DNA]</scope>
    <source>
        <strain evidence="1">SCGC-AAA259D18</strain>
    </source>
</reference>
<keyword evidence="2" id="KW-1185">Reference proteome</keyword>
<sequence>METKEKTKTKIEITIEHENINLMGLVNQAEGLDKAIVKKFIYAIEEDMVKELCGEEYERTRYQRHDHKTRILNTSIGTLELNLRRVRDKETGDIFSPVAKELKFPEGKRICDDVSLDGIEQMPNLSYRKEVKTVKELSRSDISKSTLWRRVQNLDISAEPSGDVDVVLVDDTKIHKRSEDGFHFLDLALGYNTEEEEYSLLFAGVNEEWSEIRNEIEKEVNLANAYVVCDSDREINNAFEGAKGIQICHFHAVKYVDYCLWKEDAPKNFRKKMRRILKSRLSTLQNSVKKFWRDEDTERLKNRISWFREELDRWVERAEGRDFALAANYIRRVREKLLTFAEAALRGDYVPYTNNKVEREFRENVYRTKRIGGSWSDDGLLNVSLCQFISRLDEGLFREFKEVYIDEAGTLNFSVSLPGG</sequence>
<evidence type="ECO:0000313" key="1">
    <source>
        <dbReference type="EMBL" id="KXA91983.1"/>
    </source>
</evidence>
<dbReference type="Pfam" id="PF06782">
    <property type="entry name" value="UPF0236"/>
    <property type="match status" value="1"/>
</dbReference>
<proteinExistence type="predicted"/>
<evidence type="ECO:0000313" key="2">
    <source>
        <dbReference type="Proteomes" id="UP000070195"/>
    </source>
</evidence>
<protein>
    <recommendedName>
        <fullName evidence="3">Transposase</fullName>
    </recommendedName>
</protein>
<gene>
    <name evidence="1" type="ORF">AKJ63_00095</name>
</gene>
<dbReference type="AlphaFoldDB" id="A0A133UCS5"/>
<name>A0A133UCS5_9EURY</name>